<dbReference type="Proteomes" id="UP001381693">
    <property type="component" value="Unassembled WGS sequence"/>
</dbReference>
<organism evidence="1 2">
    <name type="scientific">Halocaridina rubra</name>
    <name type="common">Hawaiian red shrimp</name>
    <dbReference type="NCBI Taxonomy" id="373956"/>
    <lineage>
        <taxon>Eukaryota</taxon>
        <taxon>Metazoa</taxon>
        <taxon>Ecdysozoa</taxon>
        <taxon>Arthropoda</taxon>
        <taxon>Crustacea</taxon>
        <taxon>Multicrustacea</taxon>
        <taxon>Malacostraca</taxon>
        <taxon>Eumalacostraca</taxon>
        <taxon>Eucarida</taxon>
        <taxon>Decapoda</taxon>
        <taxon>Pleocyemata</taxon>
        <taxon>Caridea</taxon>
        <taxon>Atyoidea</taxon>
        <taxon>Atyidae</taxon>
        <taxon>Halocaridina</taxon>
    </lineage>
</organism>
<name>A0AAN8XEI1_HALRR</name>
<protein>
    <submittedName>
        <fullName evidence="1">Uncharacterized protein</fullName>
    </submittedName>
</protein>
<gene>
    <name evidence="1" type="ORF">SK128_000379</name>
</gene>
<dbReference type="EMBL" id="JAXCGZ010006164">
    <property type="protein sequence ID" value="KAK7080043.1"/>
    <property type="molecule type" value="Genomic_DNA"/>
</dbReference>
<proteinExistence type="predicted"/>
<accession>A0AAN8XEI1</accession>
<sequence length="80" mass="8967">MGVLLKFTKRRVKQLLPHRVKGELNQVLDSEKVTVCGFRGPASKAFVVSLRGPGGWPKSLSRMAVRYQMRRRVVVPCAST</sequence>
<keyword evidence="2" id="KW-1185">Reference proteome</keyword>
<evidence type="ECO:0000313" key="2">
    <source>
        <dbReference type="Proteomes" id="UP001381693"/>
    </source>
</evidence>
<evidence type="ECO:0000313" key="1">
    <source>
        <dbReference type="EMBL" id="KAK7080043.1"/>
    </source>
</evidence>
<reference evidence="1 2" key="1">
    <citation type="submission" date="2023-11" db="EMBL/GenBank/DDBJ databases">
        <title>Halocaridina rubra genome assembly.</title>
        <authorList>
            <person name="Smith C."/>
        </authorList>
    </citation>
    <scope>NUCLEOTIDE SEQUENCE [LARGE SCALE GENOMIC DNA]</scope>
    <source>
        <strain evidence="1">EP-1</strain>
        <tissue evidence="1">Whole</tissue>
    </source>
</reference>
<dbReference type="AlphaFoldDB" id="A0AAN8XEI1"/>
<comment type="caution">
    <text evidence="1">The sequence shown here is derived from an EMBL/GenBank/DDBJ whole genome shotgun (WGS) entry which is preliminary data.</text>
</comment>